<organism evidence="6 7">
    <name type="scientific">Rhodocyclus gracilis</name>
    <dbReference type="NCBI Taxonomy" id="2929842"/>
    <lineage>
        <taxon>Bacteria</taxon>
        <taxon>Pseudomonadati</taxon>
        <taxon>Pseudomonadota</taxon>
        <taxon>Betaproteobacteria</taxon>
        <taxon>Rhodocyclales</taxon>
        <taxon>Rhodocyclaceae</taxon>
        <taxon>Rhodocyclus</taxon>
    </lineage>
</organism>
<accession>A0ABX0WJ25</accession>
<evidence type="ECO:0000256" key="4">
    <source>
        <dbReference type="SAM" id="Coils"/>
    </source>
</evidence>
<sequence length="584" mass="64471">MSRTLRRSLFALVPAALLLASAWPALAAEPKTPRPVSALKVPARATDPAAKDATGETLPSGQVVFQVLLAEIALQRGDLELSSKAWADLAVRTRDPRALERAVEIAGYTHHLDDALTLARTWVEVEPSSLRAQQMLAGVLVVGNRFDELTPLLARMLAEDPAAITGNLLALNRLLARSPDRVGALRLVERLTAPYDALAEAHYVRAMAASTASAPELALTEARRALAIRPDWDLAALLEAQLLSRESNTAAVASLERFVARNPDANDARLYLARAQIGEGRYADARQNFDRLLKVAPDNPETVFPAAILALQQDDANRADTLLRHLLTLDFPDKSVVRYYLGQIAEQRQQDAEALAFYQSVGVGEQYLPARLRMARLLATGGKLDEALRRLREIKTRNAAEQVQIAEVEAQLLRDANRAQEAFDVLSRVLARQPENPELLYETSLLAEKVGRLELVEKYLRKLIELKPDSAQAYNALGYSFADRGIRLGEARQLIERALVLAPDDPFILDSLGWVLYQQGDLAGALSSLERAYGLRRDPEIAAHLGEVLWKLDRREDARRIWQDAQHSNPGNDALAAAVKRFLP</sequence>
<dbReference type="PROSITE" id="PS50005">
    <property type="entry name" value="TPR"/>
    <property type="match status" value="1"/>
</dbReference>
<evidence type="ECO:0000256" key="1">
    <source>
        <dbReference type="ARBA" id="ARBA00022737"/>
    </source>
</evidence>
<keyword evidence="5" id="KW-0732">Signal</keyword>
<feature type="chain" id="PRO_5045539215" evidence="5">
    <location>
        <begin position="28"/>
        <end position="584"/>
    </location>
</feature>
<keyword evidence="7" id="KW-1185">Reference proteome</keyword>
<name>A0ABX0WJ25_9RHOO</name>
<comment type="caution">
    <text evidence="6">The sequence shown here is derived from an EMBL/GenBank/DDBJ whole genome shotgun (WGS) entry which is preliminary data.</text>
</comment>
<dbReference type="PANTHER" id="PTHR45586:SF16">
    <property type="entry name" value="DOMAIN PROTEIN, PUTATIVE-RELATED"/>
    <property type="match status" value="1"/>
</dbReference>
<evidence type="ECO:0000256" key="3">
    <source>
        <dbReference type="PROSITE-ProRule" id="PRU00339"/>
    </source>
</evidence>
<dbReference type="InterPro" id="IPR051012">
    <property type="entry name" value="CellSynth/LPSAsmb/PSIAsmb"/>
</dbReference>
<dbReference type="RefSeq" id="WP_167682070.1">
    <property type="nucleotide sequence ID" value="NZ_JAATWB010000006.1"/>
</dbReference>
<evidence type="ECO:0000313" key="7">
    <source>
        <dbReference type="Proteomes" id="UP000720344"/>
    </source>
</evidence>
<feature type="repeat" description="TPR" evidence="3">
    <location>
        <begin position="266"/>
        <end position="299"/>
    </location>
</feature>
<gene>
    <name evidence="6" type="ORF">HCX48_10070</name>
</gene>
<feature type="coiled-coil region" evidence="4">
    <location>
        <begin position="384"/>
        <end position="411"/>
    </location>
</feature>
<reference evidence="7" key="1">
    <citation type="submission" date="2020-03" db="EMBL/GenBank/DDBJ databases">
        <title>Whole-genome sequence of the purple nonsulfur bacterium Rhodocyclus tenuis DSM112.</title>
        <authorList>
            <person name="Kyndt J.A."/>
            <person name="Meyer T.E."/>
        </authorList>
    </citation>
    <scope>NUCLEOTIDE SEQUENCE [LARGE SCALE GENOMIC DNA]</scope>
    <source>
        <strain evidence="7">DSM 112</strain>
    </source>
</reference>
<dbReference type="Pfam" id="PF13432">
    <property type="entry name" value="TPR_16"/>
    <property type="match status" value="5"/>
</dbReference>
<dbReference type="InterPro" id="IPR011990">
    <property type="entry name" value="TPR-like_helical_dom_sf"/>
</dbReference>
<dbReference type="SUPFAM" id="SSF48452">
    <property type="entry name" value="TPR-like"/>
    <property type="match status" value="2"/>
</dbReference>
<evidence type="ECO:0000313" key="6">
    <source>
        <dbReference type="EMBL" id="NJA89567.1"/>
    </source>
</evidence>
<proteinExistence type="predicted"/>
<keyword evidence="1" id="KW-0677">Repeat</keyword>
<dbReference type="Gene3D" id="1.25.40.10">
    <property type="entry name" value="Tetratricopeptide repeat domain"/>
    <property type="match status" value="2"/>
</dbReference>
<dbReference type="SMART" id="SM00028">
    <property type="entry name" value="TPR"/>
    <property type="match status" value="5"/>
</dbReference>
<feature type="signal peptide" evidence="5">
    <location>
        <begin position="1"/>
        <end position="27"/>
    </location>
</feature>
<dbReference type="EMBL" id="JAATWB010000006">
    <property type="protein sequence ID" value="NJA89567.1"/>
    <property type="molecule type" value="Genomic_DNA"/>
</dbReference>
<dbReference type="PANTHER" id="PTHR45586">
    <property type="entry name" value="TPR REPEAT-CONTAINING PROTEIN PA4667"/>
    <property type="match status" value="1"/>
</dbReference>
<dbReference type="Proteomes" id="UP000720344">
    <property type="component" value="Unassembled WGS sequence"/>
</dbReference>
<dbReference type="InterPro" id="IPR019734">
    <property type="entry name" value="TPR_rpt"/>
</dbReference>
<keyword evidence="4" id="KW-0175">Coiled coil</keyword>
<keyword evidence="2 3" id="KW-0802">TPR repeat</keyword>
<evidence type="ECO:0000256" key="2">
    <source>
        <dbReference type="ARBA" id="ARBA00022803"/>
    </source>
</evidence>
<evidence type="ECO:0000256" key="5">
    <source>
        <dbReference type="SAM" id="SignalP"/>
    </source>
</evidence>
<protein>
    <submittedName>
        <fullName evidence="6">Tetratricopeptide repeat protein</fullName>
    </submittedName>
</protein>